<keyword evidence="4" id="KW-0325">Glycoprotein</keyword>
<evidence type="ECO:0000256" key="1">
    <source>
        <dbReference type="ARBA" id="ARBA00004323"/>
    </source>
</evidence>
<protein>
    <recommendedName>
        <fullName evidence="5">Glycosyltransferase 61 catalytic domain-containing protein</fullName>
    </recommendedName>
</protein>
<sequence>MRKRSKRLVLGGAIAITCLLAFVLVHAAFFSSTIDPFDTWEQQLYWTGNMRNSEIDLDTQVPKELFRRLVTGEDQIHELDSSGFFCHLNNHSDVCLANKPVMVDYNRLTVYVPSNKTPEINHMIRPYARKDDEKAMEDVTAVKIVEGNSSNNNFPAACKFNHSVPAVIFSSGGFVGNPFHEFNEMIIPLFLTSHHFQSHVQFLISDFNSTWLGKYKRVLAHLSRYKVMDMARKRVAIHCFPGAIVGLNYHGFLAIDSEEIPIGHSMADFRSFLRETYNLKAFNVAVKPRLLLLSRRGSRRFINEGELKKLMKEVGFEVIVASPEATSNLDKFAGLVNSCSVMVGVHGAGLTNQVFLPDGAVVVQVVPLGIDWASTNYFGEPATKMGLHYLEYKIEAEESSLLIAYGPKHSFITKSDPLNVYLMGYKTARAVYIEQQNVIINVVRFRETLVQALNLLGGRELADCLFKGKQFEFHADRENRIGKQNLSNWNGGIHSRKVDQEAPKFLMRRLVRGEDQIRLESTGFSCSTDLHYEVCLANKPVAIDNSALTLYVQSSETQAKHMVQPYALKDDATAMKAVKPVQILHGKTNLPTCNFNHSVPAVVFSSGGFTGNLFHEFNEIIIPLFITCSHFQSHLQFVITDFKPWWVEKYSRVLSRLSSYEVMNPAVNGSVHCFPGAIVGLKYHDNLALNSSDIHGGYSMFDFKQFLREAYELKLKDVPMAEKPVLILISRNTTRRFLNEDEMVIMMEELGFQVFVATPDMMSNLENFSSLVNSCSVMVGAHGAGLANAVFLPAGAVMVQVVPLGLEWASTNYFGGPASEMGLKYLEYKIKPEESSLLSTYGLDDPVIKDPYSIFLKGYYAARAVYVDGQNLKINVTRFRETLFEAMKLLVHPDLLN</sequence>
<dbReference type="GO" id="GO:0000139">
    <property type="term" value="C:Golgi membrane"/>
    <property type="evidence" value="ECO:0007669"/>
    <property type="project" value="UniProtKB-SubCell"/>
</dbReference>
<dbReference type="PANTHER" id="PTHR20961">
    <property type="entry name" value="GLYCOSYLTRANSFERASE"/>
    <property type="match status" value="1"/>
</dbReference>
<proteinExistence type="predicted"/>
<keyword evidence="2" id="KW-0328">Glycosyltransferase</keyword>
<dbReference type="InterPro" id="IPR049625">
    <property type="entry name" value="Glyco_transf_61_cat"/>
</dbReference>
<keyword evidence="3" id="KW-0808">Transferase</keyword>
<dbReference type="PANTHER" id="PTHR20961:SF108">
    <property type="entry name" value="GLYCOSYLTRANSFERASE"/>
    <property type="match status" value="1"/>
</dbReference>
<feature type="domain" description="Glycosyltransferase 61 catalytic" evidence="5">
    <location>
        <begin position="265"/>
        <end position="363"/>
    </location>
</feature>
<evidence type="ECO:0000256" key="2">
    <source>
        <dbReference type="ARBA" id="ARBA00022676"/>
    </source>
</evidence>
<feature type="domain" description="Glycosyltransferase 61 catalytic" evidence="5">
    <location>
        <begin position="686"/>
        <end position="799"/>
    </location>
</feature>
<name>A0A978W485_ZIZJJ</name>
<gene>
    <name evidence="6" type="ORF">FEM48_Zijuj01G0236500</name>
</gene>
<dbReference type="AlphaFoldDB" id="A0A978W485"/>
<evidence type="ECO:0000256" key="4">
    <source>
        <dbReference type="ARBA" id="ARBA00023180"/>
    </source>
</evidence>
<dbReference type="Proteomes" id="UP000813462">
    <property type="component" value="Unassembled WGS sequence"/>
</dbReference>
<comment type="subcellular location">
    <subcellularLocation>
        <location evidence="1">Golgi apparatus membrane</location>
        <topology evidence="1">Single-pass type II membrane protein</topology>
    </subcellularLocation>
</comment>
<accession>A0A978W485</accession>
<reference evidence="6" key="1">
    <citation type="journal article" date="2021" name="Front. Plant Sci.">
        <title>Chromosome-Scale Genome Assembly for Chinese Sour Jujube and Insights Into Its Genome Evolution and Domestication Signature.</title>
        <authorList>
            <person name="Shen L.-Y."/>
            <person name="Luo H."/>
            <person name="Wang X.-L."/>
            <person name="Wang X.-M."/>
            <person name="Qiu X.-J."/>
            <person name="Liu H."/>
            <person name="Zhou S.-S."/>
            <person name="Jia K.-H."/>
            <person name="Nie S."/>
            <person name="Bao Y.-T."/>
            <person name="Zhang R.-G."/>
            <person name="Yun Q.-Z."/>
            <person name="Chai Y.-H."/>
            <person name="Lu J.-Y."/>
            <person name="Li Y."/>
            <person name="Zhao S.-W."/>
            <person name="Mao J.-F."/>
            <person name="Jia S.-G."/>
            <person name="Mao Y.-M."/>
        </authorList>
    </citation>
    <scope>NUCLEOTIDE SEQUENCE</scope>
    <source>
        <strain evidence="6">AT0</strain>
        <tissue evidence="6">Leaf</tissue>
    </source>
</reference>
<dbReference type="EMBL" id="JAEACU010000001">
    <property type="protein sequence ID" value="KAH7546769.1"/>
    <property type="molecule type" value="Genomic_DNA"/>
</dbReference>
<dbReference type="InterPro" id="IPR007657">
    <property type="entry name" value="Glycosyltransferase_61"/>
</dbReference>
<dbReference type="Pfam" id="PF04577">
    <property type="entry name" value="Glyco_transf_61"/>
    <property type="match status" value="2"/>
</dbReference>
<evidence type="ECO:0000259" key="5">
    <source>
        <dbReference type="Pfam" id="PF04577"/>
    </source>
</evidence>
<dbReference type="GO" id="GO:0016763">
    <property type="term" value="F:pentosyltransferase activity"/>
    <property type="evidence" value="ECO:0007669"/>
    <property type="project" value="UniProtKB-ARBA"/>
</dbReference>
<organism evidence="6 7">
    <name type="scientific">Ziziphus jujuba var. spinosa</name>
    <dbReference type="NCBI Taxonomy" id="714518"/>
    <lineage>
        <taxon>Eukaryota</taxon>
        <taxon>Viridiplantae</taxon>
        <taxon>Streptophyta</taxon>
        <taxon>Embryophyta</taxon>
        <taxon>Tracheophyta</taxon>
        <taxon>Spermatophyta</taxon>
        <taxon>Magnoliopsida</taxon>
        <taxon>eudicotyledons</taxon>
        <taxon>Gunneridae</taxon>
        <taxon>Pentapetalae</taxon>
        <taxon>rosids</taxon>
        <taxon>fabids</taxon>
        <taxon>Rosales</taxon>
        <taxon>Rhamnaceae</taxon>
        <taxon>Paliureae</taxon>
        <taxon>Ziziphus</taxon>
    </lineage>
</organism>
<comment type="caution">
    <text evidence="6">The sequence shown here is derived from an EMBL/GenBank/DDBJ whole genome shotgun (WGS) entry which is preliminary data.</text>
</comment>
<evidence type="ECO:0000313" key="6">
    <source>
        <dbReference type="EMBL" id="KAH7546769.1"/>
    </source>
</evidence>
<evidence type="ECO:0000313" key="7">
    <source>
        <dbReference type="Proteomes" id="UP000813462"/>
    </source>
</evidence>
<evidence type="ECO:0000256" key="3">
    <source>
        <dbReference type="ARBA" id="ARBA00022679"/>
    </source>
</evidence>